<dbReference type="GO" id="GO:0016020">
    <property type="term" value="C:membrane"/>
    <property type="evidence" value="ECO:0007669"/>
    <property type="project" value="UniProtKB-SubCell"/>
</dbReference>
<keyword evidence="6" id="KW-0349">Heme</keyword>
<comment type="subcellular location">
    <subcellularLocation>
        <location evidence="1">Membrane</location>
        <topology evidence="1">Single-pass membrane protein</topology>
    </subcellularLocation>
</comment>
<dbReference type="InterPro" id="IPR051103">
    <property type="entry name" value="Plant_metabolite_P450s"/>
</dbReference>
<dbReference type="SUPFAM" id="SSF48264">
    <property type="entry name" value="Cytochrome P450"/>
    <property type="match status" value="1"/>
</dbReference>
<dbReference type="AlphaFoldDB" id="A0AAP0LFP2"/>
<organism evidence="8 9">
    <name type="scientific">Stephania yunnanensis</name>
    <dbReference type="NCBI Taxonomy" id="152371"/>
    <lineage>
        <taxon>Eukaryota</taxon>
        <taxon>Viridiplantae</taxon>
        <taxon>Streptophyta</taxon>
        <taxon>Embryophyta</taxon>
        <taxon>Tracheophyta</taxon>
        <taxon>Spermatophyta</taxon>
        <taxon>Magnoliopsida</taxon>
        <taxon>Ranunculales</taxon>
        <taxon>Menispermaceae</taxon>
        <taxon>Menispermoideae</taxon>
        <taxon>Cissampelideae</taxon>
        <taxon>Stephania</taxon>
    </lineage>
</organism>
<dbReference type="GO" id="GO:0016709">
    <property type="term" value="F:oxidoreductase activity, acting on paired donors, with incorporation or reduction of molecular oxygen, NAD(P)H as one donor, and incorporation of one atom of oxygen"/>
    <property type="evidence" value="ECO:0007669"/>
    <property type="project" value="TreeGrafter"/>
</dbReference>
<dbReference type="InterPro" id="IPR036396">
    <property type="entry name" value="Cyt_P450_sf"/>
</dbReference>
<evidence type="ECO:0000256" key="3">
    <source>
        <dbReference type="ARBA" id="ARBA00022723"/>
    </source>
</evidence>
<evidence type="ECO:0000313" key="9">
    <source>
        <dbReference type="Proteomes" id="UP001420932"/>
    </source>
</evidence>
<comment type="cofactor">
    <cofactor evidence="6">
        <name>heme</name>
        <dbReference type="ChEBI" id="CHEBI:30413"/>
    </cofactor>
</comment>
<feature type="binding site" description="axial binding residue" evidence="6">
    <location>
        <position position="364"/>
    </location>
    <ligand>
        <name>heme</name>
        <dbReference type="ChEBI" id="CHEBI:30413"/>
    </ligand>
    <ligandPart>
        <name>Fe</name>
        <dbReference type="ChEBI" id="CHEBI:18248"/>
    </ligandPart>
</feature>
<dbReference type="GO" id="GO:0044550">
    <property type="term" value="P:secondary metabolite biosynthetic process"/>
    <property type="evidence" value="ECO:0007669"/>
    <property type="project" value="UniProtKB-ARBA"/>
</dbReference>
<evidence type="ECO:0000313" key="8">
    <source>
        <dbReference type="EMBL" id="KAK9170472.1"/>
    </source>
</evidence>
<evidence type="ECO:0000256" key="5">
    <source>
        <dbReference type="ARBA" id="ARBA00023136"/>
    </source>
</evidence>
<evidence type="ECO:0000256" key="2">
    <source>
        <dbReference type="ARBA" id="ARBA00022692"/>
    </source>
</evidence>
<dbReference type="PANTHER" id="PTHR24298">
    <property type="entry name" value="FLAVONOID 3'-MONOOXYGENASE-RELATED"/>
    <property type="match status" value="1"/>
</dbReference>
<evidence type="ECO:0000256" key="7">
    <source>
        <dbReference type="SAM" id="MobiDB-lite"/>
    </source>
</evidence>
<dbReference type="PANTHER" id="PTHR24298:SF47">
    <property type="entry name" value="CYTOCHROME P450 77A4"/>
    <property type="match status" value="1"/>
</dbReference>
<keyword evidence="4" id="KW-1133">Transmembrane helix</keyword>
<dbReference type="InterPro" id="IPR001128">
    <property type="entry name" value="Cyt_P450"/>
</dbReference>
<dbReference type="PRINTS" id="PR00385">
    <property type="entry name" value="P450"/>
</dbReference>
<comment type="caution">
    <text evidence="8">The sequence shown here is derived from an EMBL/GenBank/DDBJ whole genome shotgun (WGS) entry which is preliminary data.</text>
</comment>
<keyword evidence="5" id="KW-0472">Membrane</keyword>
<dbReference type="GO" id="GO:0020037">
    <property type="term" value="F:heme binding"/>
    <property type="evidence" value="ECO:0007669"/>
    <property type="project" value="InterPro"/>
</dbReference>
<evidence type="ECO:0000256" key="4">
    <source>
        <dbReference type="ARBA" id="ARBA00022989"/>
    </source>
</evidence>
<feature type="compositionally biased region" description="Low complexity" evidence="7">
    <location>
        <begin position="22"/>
        <end position="46"/>
    </location>
</feature>
<keyword evidence="3 6" id="KW-0479">Metal-binding</keyword>
<name>A0AAP0LFP2_9MAGN</name>
<dbReference type="GO" id="GO:0005506">
    <property type="term" value="F:iron ion binding"/>
    <property type="evidence" value="ECO:0007669"/>
    <property type="project" value="InterPro"/>
</dbReference>
<feature type="region of interest" description="Disordered" evidence="7">
    <location>
        <begin position="19"/>
        <end position="46"/>
    </location>
</feature>
<gene>
    <name evidence="8" type="ORF">Syun_002612</name>
</gene>
<accession>A0AAP0LFP2</accession>
<dbReference type="Pfam" id="PF00067">
    <property type="entry name" value="p450"/>
    <property type="match status" value="1"/>
</dbReference>
<evidence type="ECO:0008006" key="10">
    <source>
        <dbReference type="Google" id="ProtNLM"/>
    </source>
</evidence>
<dbReference type="Proteomes" id="UP001420932">
    <property type="component" value="Unassembled WGS sequence"/>
</dbReference>
<evidence type="ECO:0000256" key="1">
    <source>
        <dbReference type="ARBA" id="ARBA00004167"/>
    </source>
</evidence>
<protein>
    <recommendedName>
        <fullName evidence="10">Cytochrome P450</fullName>
    </recommendedName>
</protein>
<keyword evidence="9" id="KW-1185">Reference proteome</keyword>
<proteinExistence type="predicted"/>
<keyword evidence="2" id="KW-0812">Transmembrane</keyword>
<dbReference type="Gene3D" id="1.10.630.10">
    <property type="entry name" value="Cytochrome P450"/>
    <property type="match status" value="1"/>
</dbReference>
<keyword evidence="6" id="KW-0408">Iron</keyword>
<dbReference type="InterPro" id="IPR002401">
    <property type="entry name" value="Cyt_P450_E_grp-I"/>
</dbReference>
<dbReference type="EMBL" id="JBBNAF010000001">
    <property type="protein sequence ID" value="KAK9170472.1"/>
    <property type="molecule type" value="Genomic_DNA"/>
</dbReference>
<reference evidence="8 9" key="1">
    <citation type="submission" date="2024-01" db="EMBL/GenBank/DDBJ databases">
        <title>Genome assemblies of Stephania.</title>
        <authorList>
            <person name="Yang L."/>
        </authorList>
    </citation>
    <scope>NUCLEOTIDE SEQUENCE [LARGE SCALE GENOMIC DNA]</scope>
    <source>
        <strain evidence="8">YNDBR</strain>
        <tissue evidence="8">Leaf</tissue>
    </source>
</reference>
<dbReference type="PRINTS" id="PR00463">
    <property type="entry name" value="EP450I"/>
</dbReference>
<evidence type="ECO:0000256" key="6">
    <source>
        <dbReference type="PIRSR" id="PIRSR602401-1"/>
    </source>
</evidence>
<sequence length="408" mass="45946">MGSRTLIIVASAHWPTKHLFKTGRPSRTDPPSTRPGPSSAATSSLSTLPFTAPPGAPFAATWSKTCFAPAESRSFLSYVIQDTHEYKKNTVRVLKNARFAVFCILLSMCFGVPMSDEEIEKVDDILKKVLVTLLPRIDDFLPMFGMLFFNQRKRVMEVRRAQIQTILPLIERRRSMIQNLGSDESAPSFAYIDTLFDLKLEGRKSSTPSDEELVTLCSEFLDGGTDTTSTAIEWGIGRLIQQPECQSKLFEEIKSTVGDRKVNEKDIEKMEYLNAFTKELLRKHPPTYFLLTHAVTRPTTLAGYDVPEHTNVEFFSAGISDDSTVWVDPMEFNPDRFLSDKEDADITGVKGVKMMPFGVGRRICPCLGLGTTHISLMIARMVQEFDWSAPPNVRTLDFSEKLEFSSQW</sequence>